<keyword evidence="2" id="KW-0614">Plasmid</keyword>
<evidence type="ECO:0000256" key="1">
    <source>
        <dbReference type="SAM" id="MobiDB-lite"/>
    </source>
</evidence>
<evidence type="ECO:0000313" key="3">
    <source>
        <dbReference type="Proteomes" id="UP000255505"/>
    </source>
</evidence>
<dbReference type="Proteomes" id="UP000255505">
    <property type="component" value="Plasmid II"/>
</dbReference>
<feature type="region of interest" description="Disordered" evidence="1">
    <location>
        <begin position="1"/>
        <end position="45"/>
    </location>
</feature>
<name>A0A375IL33_9BURK</name>
<gene>
    <name evidence="2" type="ORF">CT19425_MP50303</name>
</gene>
<accession>A0A375IL33</accession>
<organism evidence="2 3">
    <name type="scientific">Cupriavidus taiwanensis</name>
    <dbReference type="NCBI Taxonomy" id="164546"/>
    <lineage>
        <taxon>Bacteria</taxon>
        <taxon>Pseudomonadati</taxon>
        <taxon>Pseudomonadota</taxon>
        <taxon>Betaproteobacteria</taxon>
        <taxon>Burkholderiales</taxon>
        <taxon>Burkholderiaceae</taxon>
        <taxon>Cupriavidus</taxon>
    </lineage>
</organism>
<dbReference type="EMBL" id="LT991977">
    <property type="protein sequence ID" value="SPK75267.1"/>
    <property type="molecule type" value="Genomic_DNA"/>
</dbReference>
<dbReference type="AlphaFoldDB" id="A0A375IL33"/>
<evidence type="ECO:0000313" key="2">
    <source>
        <dbReference type="EMBL" id="SPK75267.1"/>
    </source>
</evidence>
<proteinExistence type="predicted"/>
<sequence length="64" mass="7146">MGRDARAGRRPGCLCRPGRGPRCRRQGGAGPRTRLSRRGEPPRVPQASVEIHIYELVDMDEYTA</sequence>
<protein>
    <submittedName>
        <fullName evidence="2">Uncharacterized protein</fullName>
    </submittedName>
</protein>
<reference evidence="2 3" key="1">
    <citation type="submission" date="2018-01" db="EMBL/GenBank/DDBJ databases">
        <authorList>
            <person name="Gaut B.S."/>
            <person name="Morton B.R."/>
            <person name="Clegg M.T."/>
            <person name="Duvall M.R."/>
        </authorList>
    </citation>
    <scope>NUCLEOTIDE SEQUENCE [LARGE SCALE GENOMIC DNA]</scope>
    <source>
        <strain evidence="2">Cupriavidus taiwanensis LMG 19425</strain>
        <plasmid evidence="3">Plasmid ii</plasmid>
    </source>
</reference>
<geneLocation type="plasmid" evidence="2">
    <name>II</name>
</geneLocation>